<feature type="compositionally biased region" description="Polar residues" evidence="1">
    <location>
        <begin position="316"/>
        <end position="356"/>
    </location>
</feature>
<feature type="region of interest" description="Disordered" evidence="1">
    <location>
        <begin position="436"/>
        <end position="467"/>
    </location>
</feature>
<proteinExistence type="predicted"/>
<feature type="compositionally biased region" description="Basic residues" evidence="1">
    <location>
        <begin position="260"/>
        <end position="271"/>
    </location>
</feature>
<accession>A0A7S3PZ73</accession>
<protein>
    <submittedName>
        <fullName evidence="2">Uncharacterized protein</fullName>
    </submittedName>
</protein>
<dbReference type="AlphaFoldDB" id="A0A7S3PZ73"/>
<feature type="region of interest" description="Disordered" evidence="1">
    <location>
        <begin position="254"/>
        <end position="279"/>
    </location>
</feature>
<organism evidence="2">
    <name type="scientific">Chaetoceros debilis</name>
    <dbReference type="NCBI Taxonomy" id="122233"/>
    <lineage>
        <taxon>Eukaryota</taxon>
        <taxon>Sar</taxon>
        <taxon>Stramenopiles</taxon>
        <taxon>Ochrophyta</taxon>
        <taxon>Bacillariophyta</taxon>
        <taxon>Coscinodiscophyceae</taxon>
        <taxon>Chaetocerotophycidae</taxon>
        <taxon>Chaetocerotales</taxon>
        <taxon>Chaetocerotaceae</taxon>
        <taxon>Chaetoceros</taxon>
    </lineage>
</organism>
<feature type="region of interest" description="Disordered" evidence="1">
    <location>
        <begin position="291"/>
        <end position="369"/>
    </location>
</feature>
<feature type="compositionally biased region" description="Polar residues" evidence="1">
    <location>
        <begin position="184"/>
        <end position="200"/>
    </location>
</feature>
<gene>
    <name evidence="2" type="ORF">CDEB00056_LOCUS5226</name>
</gene>
<feature type="region of interest" description="Disordered" evidence="1">
    <location>
        <begin position="157"/>
        <end position="200"/>
    </location>
</feature>
<name>A0A7S3PZ73_9STRA</name>
<evidence type="ECO:0000256" key="1">
    <source>
        <dbReference type="SAM" id="MobiDB-lite"/>
    </source>
</evidence>
<reference evidence="2" key="1">
    <citation type="submission" date="2021-01" db="EMBL/GenBank/DDBJ databases">
        <authorList>
            <person name="Corre E."/>
            <person name="Pelletier E."/>
            <person name="Niang G."/>
            <person name="Scheremetjew M."/>
            <person name="Finn R."/>
            <person name="Kale V."/>
            <person name="Holt S."/>
            <person name="Cochrane G."/>
            <person name="Meng A."/>
            <person name="Brown T."/>
            <person name="Cohen L."/>
        </authorList>
    </citation>
    <scope>NUCLEOTIDE SEQUENCE</scope>
    <source>
        <strain evidence="2">MM31A-1</strain>
    </source>
</reference>
<feature type="compositionally biased region" description="Polar residues" evidence="1">
    <location>
        <begin position="157"/>
        <end position="166"/>
    </location>
</feature>
<evidence type="ECO:0000313" key="2">
    <source>
        <dbReference type="EMBL" id="CAE0460385.1"/>
    </source>
</evidence>
<dbReference type="EMBL" id="HBIO01007048">
    <property type="protein sequence ID" value="CAE0460385.1"/>
    <property type="molecule type" value="Transcribed_RNA"/>
</dbReference>
<sequence length="497" mass="54951">MVFNRRNDTKVQWEKQVQTFRKQKKDQLNEMVRDLPSAISDLSATQHTTGSVTNGSEVDMIGTFGNNGNYTSGDTFTLGDNLNNDFDPIADDIDSGNYHRAGTRNKVTPSGGSYSMSQFTDGTFDEDTYDRMMPTTYSATNDSGFTGDDWGRQGSYHLTGNDTVPTESADGMMAKQRKYEVSKETVNNSYSGDESSQNEESSFVKYAQDFEFAEPPERVSQVMLIYDAILSHPALTILAAPCIPCLAFYVKTHSNSMETRRKKPSKKSRSRKISDDDTFDEYDAQKKRFEDISKNDSRSEINSFDNRNTRDRRPTSRGTEFSMINSKRGSYRGGQSLNSDGMGGQHSQYSNISSQHFGPEQVPLNNYDGYSGASRPFSGYDYSKGFDSATDGAGEFMTNVPQGQWNGSMSGTGNSSHRVGWQMSEGNGSFSTGGFGNQPAMQPQFWNGPGDNGSFSRGSRGHSLGSNTGSFFTGNKMAVQHFNGQGGNYDSDSSRWR</sequence>